<dbReference type="Pfam" id="PF13041">
    <property type="entry name" value="PPR_2"/>
    <property type="match status" value="1"/>
</dbReference>
<keyword evidence="1" id="KW-0677">Repeat</keyword>
<evidence type="ECO:0000313" key="4">
    <source>
        <dbReference type="Proteomes" id="UP000036987"/>
    </source>
</evidence>
<evidence type="ECO:0008006" key="5">
    <source>
        <dbReference type="Google" id="ProtNLM"/>
    </source>
</evidence>
<dbReference type="EMBL" id="LFYR01000620">
    <property type="protein sequence ID" value="KMZ72730.1"/>
    <property type="molecule type" value="Genomic_DNA"/>
</dbReference>
<dbReference type="Pfam" id="PF01535">
    <property type="entry name" value="PPR"/>
    <property type="match status" value="1"/>
</dbReference>
<dbReference type="Pfam" id="PF20431">
    <property type="entry name" value="E_motif"/>
    <property type="match status" value="1"/>
</dbReference>
<evidence type="ECO:0000313" key="3">
    <source>
        <dbReference type="EMBL" id="KMZ72730.1"/>
    </source>
</evidence>
<dbReference type="InterPro" id="IPR046960">
    <property type="entry name" value="PPR_At4g14850-like_plant"/>
</dbReference>
<dbReference type="Proteomes" id="UP000036987">
    <property type="component" value="Unassembled WGS sequence"/>
</dbReference>
<dbReference type="PROSITE" id="PS51375">
    <property type="entry name" value="PPR"/>
    <property type="match status" value="2"/>
</dbReference>
<dbReference type="Gene3D" id="1.25.40.10">
    <property type="entry name" value="Tetratricopeptide repeat domain"/>
    <property type="match status" value="1"/>
</dbReference>
<dbReference type="InterPro" id="IPR011990">
    <property type="entry name" value="TPR-like_helical_dom_sf"/>
</dbReference>
<dbReference type="GO" id="GO:0003723">
    <property type="term" value="F:RNA binding"/>
    <property type="evidence" value="ECO:0007669"/>
    <property type="project" value="InterPro"/>
</dbReference>
<keyword evidence="4" id="KW-1185">Reference proteome</keyword>
<dbReference type="FunFam" id="1.25.40.10:FF:000184">
    <property type="entry name" value="Pentatricopeptide repeat-containing protein, chloroplastic"/>
    <property type="match status" value="1"/>
</dbReference>
<evidence type="ECO:0000256" key="1">
    <source>
        <dbReference type="ARBA" id="ARBA00022737"/>
    </source>
</evidence>
<reference evidence="4" key="1">
    <citation type="journal article" date="2016" name="Nature">
        <title>The genome of the seagrass Zostera marina reveals angiosperm adaptation to the sea.</title>
        <authorList>
            <person name="Olsen J.L."/>
            <person name="Rouze P."/>
            <person name="Verhelst B."/>
            <person name="Lin Y.-C."/>
            <person name="Bayer T."/>
            <person name="Collen J."/>
            <person name="Dattolo E."/>
            <person name="De Paoli E."/>
            <person name="Dittami S."/>
            <person name="Maumus F."/>
            <person name="Michel G."/>
            <person name="Kersting A."/>
            <person name="Lauritano C."/>
            <person name="Lohaus R."/>
            <person name="Toepel M."/>
            <person name="Tonon T."/>
            <person name="Vanneste K."/>
            <person name="Amirebrahimi M."/>
            <person name="Brakel J."/>
            <person name="Bostroem C."/>
            <person name="Chovatia M."/>
            <person name="Grimwood J."/>
            <person name="Jenkins J.W."/>
            <person name="Jueterbock A."/>
            <person name="Mraz A."/>
            <person name="Stam W.T."/>
            <person name="Tice H."/>
            <person name="Bornberg-Bauer E."/>
            <person name="Green P.J."/>
            <person name="Pearson G.A."/>
            <person name="Procaccini G."/>
            <person name="Duarte C.M."/>
            <person name="Schmutz J."/>
            <person name="Reusch T.B.H."/>
            <person name="Van de Peer Y."/>
        </authorList>
    </citation>
    <scope>NUCLEOTIDE SEQUENCE [LARGE SCALE GENOMIC DNA]</scope>
    <source>
        <strain evidence="4">cv. Finnish</strain>
    </source>
</reference>
<organism evidence="3 4">
    <name type="scientific">Zostera marina</name>
    <name type="common">Eelgrass</name>
    <dbReference type="NCBI Taxonomy" id="29655"/>
    <lineage>
        <taxon>Eukaryota</taxon>
        <taxon>Viridiplantae</taxon>
        <taxon>Streptophyta</taxon>
        <taxon>Embryophyta</taxon>
        <taxon>Tracheophyta</taxon>
        <taxon>Spermatophyta</taxon>
        <taxon>Magnoliopsida</taxon>
        <taxon>Liliopsida</taxon>
        <taxon>Zosteraceae</taxon>
        <taxon>Zostera</taxon>
    </lineage>
</organism>
<comment type="caution">
    <text evidence="3">The sequence shown here is derived from an EMBL/GenBank/DDBJ whole genome shotgun (WGS) entry which is preliminary data.</text>
</comment>
<dbReference type="InterPro" id="IPR002885">
    <property type="entry name" value="PPR_rpt"/>
</dbReference>
<protein>
    <recommendedName>
        <fullName evidence="5">Pentatricopeptide repeat-containing protein</fullName>
    </recommendedName>
</protein>
<proteinExistence type="predicted"/>
<dbReference type="PANTHER" id="PTHR47926">
    <property type="entry name" value="PENTATRICOPEPTIDE REPEAT-CONTAINING PROTEIN"/>
    <property type="match status" value="1"/>
</dbReference>
<sequence length="232" mass="26064">MRDRDVRTWSVMIDGLAVNGHAKKALNLFSAMQRTGVNPDSVTFTAVLRACAHAGFVEQGLRIMKEMSEVYLVSPTVEHYGCIVDLLGRAGRLEEVLVLIKKIPTVHLDVVLWGSLLVACRVHKNIIMGEIAAKKMLELDPCNAGTLVFLSNIYASLGDWTRVRQVRDLMKDRGIIKPPGSSLIEVEGILHEFLSGDRRHCLINEIYFMLDDIVVKLTERESTLCCVYFQYS</sequence>
<dbReference type="GO" id="GO:0009451">
    <property type="term" value="P:RNA modification"/>
    <property type="evidence" value="ECO:0007669"/>
    <property type="project" value="InterPro"/>
</dbReference>
<dbReference type="InterPro" id="IPR046848">
    <property type="entry name" value="E_motif"/>
</dbReference>
<dbReference type="OMA" id="SKERILM"/>
<gene>
    <name evidence="3" type="ORF">ZOSMA_15G00680</name>
</gene>
<feature type="repeat" description="PPR" evidence="2">
    <location>
        <begin position="5"/>
        <end position="39"/>
    </location>
</feature>
<name>A0A0K9PWZ9_ZOSMR</name>
<evidence type="ECO:0000256" key="2">
    <source>
        <dbReference type="PROSITE-ProRule" id="PRU00708"/>
    </source>
</evidence>
<dbReference type="AlphaFoldDB" id="A0A0K9PWZ9"/>
<dbReference type="NCBIfam" id="TIGR00756">
    <property type="entry name" value="PPR"/>
    <property type="match status" value="2"/>
</dbReference>
<feature type="repeat" description="PPR" evidence="2">
    <location>
        <begin position="40"/>
        <end position="74"/>
    </location>
</feature>
<dbReference type="OrthoDB" id="185373at2759"/>
<accession>A0A0K9PWZ9</accession>